<organism evidence="4 5">
    <name type="scientific">Youxingia wuxianensis</name>
    <dbReference type="NCBI Taxonomy" id="2763678"/>
    <lineage>
        <taxon>Bacteria</taxon>
        <taxon>Bacillati</taxon>
        <taxon>Bacillota</taxon>
        <taxon>Clostridia</taxon>
        <taxon>Eubacteriales</taxon>
        <taxon>Oscillospiraceae</taxon>
        <taxon>Youxingia</taxon>
    </lineage>
</organism>
<evidence type="ECO:0000313" key="5">
    <source>
        <dbReference type="Proteomes" id="UP000623678"/>
    </source>
</evidence>
<dbReference type="Proteomes" id="UP000623678">
    <property type="component" value="Unassembled WGS sequence"/>
</dbReference>
<dbReference type="InterPro" id="IPR001647">
    <property type="entry name" value="HTH_TetR"/>
</dbReference>
<dbReference type="SUPFAM" id="SSF46689">
    <property type="entry name" value="Homeodomain-like"/>
    <property type="match status" value="1"/>
</dbReference>
<reference evidence="4" key="1">
    <citation type="submission" date="2020-08" db="EMBL/GenBank/DDBJ databases">
        <title>Genome public.</title>
        <authorList>
            <person name="Liu C."/>
            <person name="Sun Q."/>
        </authorList>
    </citation>
    <scope>NUCLEOTIDE SEQUENCE</scope>
    <source>
        <strain evidence="4">NSJ-64</strain>
    </source>
</reference>
<evidence type="ECO:0000259" key="3">
    <source>
        <dbReference type="PROSITE" id="PS50977"/>
    </source>
</evidence>
<dbReference type="PRINTS" id="PR00455">
    <property type="entry name" value="HTHTETR"/>
</dbReference>
<evidence type="ECO:0000256" key="2">
    <source>
        <dbReference type="PROSITE-ProRule" id="PRU00335"/>
    </source>
</evidence>
<dbReference type="Pfam" id="PF00440">
    <property type="entry name" value="TetR_N"/>
    <property type="match status" value="1"/>
</dbReference>
<evidence type="ECO:0000256" key="1">
    <source>
        <dbReference type="ARBA" id="ARBA00023125"/>
    </source>
</evidence>
<keyword evidence="5" id="KW-1185">Reference proteome</keyword>
<keyword evidence="1 2" id="KW-0238">DNA-binding</keyword>
<protein>
    <submittedName>
        <fullName evidence="4">TetR/AcrR family transcriptional regulator</fullName>
    </submittedName>
</protein>
<proteinExistence type="predicted"/>
<gene>
    <name evidence="4" type="ORF">H8705_06200</name>
</gene>
<sequence>MANEKGIPERRIAFLETCFEVFCKNGLERTSLKMLAEACGVTNGNLLYYFGSKDNIVIDSTAHCMAKVEDDFMARAPRSFKDIERFLREMPYITAKLHGEKYRFMYQVYASPRYREHGIEFFRGVSVRYHQYAQLLSGKLGMPADFIQGMIYVFVRACVHYAMFEDEAYLQLQLGAIRTSLGAFMGAQQQNPMENPNGKAGGNAL</sequence>
<dbReference type="PROSITE" id="PS50977">
    <property type="entry name" value="HTH_TETR_2"/>
    <property type="match status" value="1"/>
</dbReference>
<comment type="caution">
    <text evidence="4">The sequence shown here is derived from an EMBL/GenBank/DDBJ whole genome shotgun (WGS) entry which is preliminary data.</text>
</comment>
<evidence type="ECO:0000313" key="4">
    <source>
        <dbReference type="EMBL" id="MBC8585171.1"/>
    </source>
</evidence>
<feature type="DNA-binding region" description="H-T-H motif" evidence="2">
    <location>
        <begin position="31"/>
        <end position="50"/>
    </location>
</feature>
<accession>A0A926EP26</accession>
<dbReference type="Gene3D" id="1.10.357.10">
    <property type="entry name" value="Tetracycline Repressor, domain 2"/>
    <property type="match status" value="1"/>
</dbReference>
<dbReference type="GO" id="GO:0003677">
    <property type="term" value="F:DNA binding"/>
    <property type="evidence" value="ECO:0007669"/>
    <property type="project" value="UniProtKB-UniRule"/>
</dbReference>
<dbReference type="AlphaFoldDB" id="A0A926EP26"/>
<dbReference type="RefSeq" id="WP_262394960.1">
    <property type="nucleotide sequence ID" value="NZ_JACRTD010000004.1"/>
</dbReference>
<feature type="domain" description="HTH tetR-type" evidence="3">
    <location>
        <begin position="8"/>
        <end position="68"/>
    </location>
</feature>
<dbReference type="EMBL" id="JACRTD010000004">
    <property type="protein sequence ID" value="MBC8585171.1"/>
    <property type="molecule type" value="Genomic_DNA"/>
</dbReference>
<name>A0A926EP26_9FIRM</name>
<dbReference type="InterPro" id="IPR009057">
    <property type="entry name" value="Homeodomain-like_sf"/>
</dbReference>